<keyword evidence="1" id="KW-1185">Reference proteome</keyword>
<evidence type="ECO:0000313" key="1">
    <source>
        <dbReference type="Proteomes" id="UP000887564"/>
    </source>
</evidence>
<dbReference type="Proteomes" id="UP000887564">
    <property type="component" value="Unplaced"/>
</dbReference>
<protein>
    <submittedName>
        <fullName evidence="2">Uncharacterized protein</fullName>
    </submittedName>
</protein>
<accession>A0A914R2V2</accession>
<dbReference type="AlphaFoldDB" id="A0A914R2V2"/>
<organism evidence="1 2">
    <name type="scientific">Parascaris equorum</name>
    <name type="common">Equine roundworm</name>
    <dbReference type="NCBI Taxonomy" id="6256"/>
    <lineage>
        <taxon>Eukaryota</taxon>
        <taxon>Metazoa</taxon>
        <taxon>Ecdysozoa</taxon>
        <taxon>Nematoda</taxon>
        <taxon>Chromadorea</taxon>
        <taxon>Rhabditida</taxon>
        <taxon>Spirurina</taxon>
        <taxon>Ascaridomorpha</taxon>
        <taxon>Ascaridoidea</taxon>
        <taxon>Ascarididae</taxon>
        <taxon>Parascaris</taxon>
    </lineage>
</organism>
<dbReference type="WBParaSite" id="PEQ_0000057901-mRNA-1">
    <property type="protein sequence ID" value="PEQ_0000057901-mRNA-1"/>
    <property type="gene ID" value="PEQ_0000057901"/>
</dbReference>
<proteinExistence type="predicted"/>
<name>A0A914R2V2_PAREQ</name>
<reference evidence="2" key="1">
    <citation type="submission" date="2022-11" db="UniProtKB">
        <authorList>
            <consortium name="WormBaseParasite"/>
        </authorList>
    </citation>
    <scope>IDENTIFICATION</scope>
</reference>
<evidence type="ECO:0000313" key="2">
    <source>
        <dbReference type="WBParaSite" id="PEQ_0000057901-mRNA-1"/>
    </source>
</evidence>
<sequence>MESPSDDIVSLAEFVIPKLFVRLFLYFRGWVRWDFFFLYNESSKFLICELSLDI</sequence>